<dbReference type="Gene3D" id="3.30.1840.10">
    <property type="entry name" value="Polyphosphate kinase middle domain"/>
    <property type="match status" value="1"/>
</dbReference>
<dbReference type="Pfam" id="PF02503">
    <property type="entry name" value="PP_kinase"/>
    <property type="match status" value="1"/>
</dbReference>
<keyword evidence="4 6" id="KW-0418">Kinase</keyword>
<feature type="binding site" evidence="6">
    <location>
        <position position="411"/>
    </location>
    <ligand>
        <name>Mg(2+)</name>
        <dbReference type="ChEBI" id="CHEBI:18420"/>
    </ligand>
</feature>
<evidence type="ECO:0000259" key="11">
    <source>
        <dbReference type="Pfam" id="PF17941"/>
    </source>
</evidence>
<evidence type="ECO:0000256" key="4">
    <source>
        <dbReference type="ARBA" id="ARBA00022777"/>
    </source>
</evidence>
<feature type="domain" description="Polyphosphate kinase C-terminal" evidence="11">
    <location>
        <begin position="338"/>
        <end position="499"/>
    </location>
</feature>
<feature type="domain" description="Polyphosphate kinase N-terminal" evidence="9">
    <location>
        <begin position="12"/>
        <end position="117"/>
    </location>
</feature>
<comment type="PTM">
    <text evidence="6 7">An intermediate of this reaction is the autophosphorylated ppk in which a phosphate is covalently linked to a histidine residue through a N-P bond.</text>
</comment>
<dbReference type="InterPro" id="IPR025200">
    <property type="entry name" value="PPK_C_dom2"/>
</dbReference>
<comment type="cofactor">
    <cofactor evidence="6">
        <name>Mg(2+)</name>
        <dbReference type="ChEBI" id="CHEBI:18420"/>
    </cofactor>
</comment>
<keyword evidence="5 6" id="KW-0067">ATP-binding</keyword>
<protein>
    <recommendedName>
        <fullName evidence="6 7">Polyphosphate kinase</fullName>
        <ecNumber evidence="6 7">2.7.4.1</ecNumber>
    </recommendedName>
    <alternativeName>
        <fullName evidence="6">ATP-polyphosphate phosphotransferase</fullName>
    </alternativeName>
    <alternativeName>
        <fullName evidence="6">Polyphosphoric acid kinase</fullName>
    </alternativeName>
</protein>
<comment type="caution">
    <text evidence="12">The sequence shown here is derived from an EMBL/GenBank/DDBJ whole genome shotgun (WGS) entry which is preliminary data.</text>
</comment>
<dbReference type="CDD" id="cd09168">
    <property type="entry name" value="PLDc_PaPPK1_C2_like"/>
    <property type="match status" value="1"/>
</dbReference>
<keyword evidence="6" id="KW-0479">Metal-binding</keyword>
<evidence type="ECO:0000256" key="2">
    <source>
        <dbReference type="ARBA" id="ARBA00022679"/>
    </source>
</evidence>
<feature type="binding site" evidence="6">
    <location>
        <position position="474"/>
    </location>
    <ligand>
        <name>ATP</name>
        <dbReference type="ChEBI" id="CHEBI:30616"/>
    </ligand>
</feature>
<keyword evidence="6" id="KW-0460">Magnesium</keyword>
<evidence type="ECO:0000259" key="10">
    <source>
        <dbReference type="Pfam" id="PF13090"/>
    </source>
</evidence>
<evidence type="ECO:0000256" key="1">
    <source>
        <dbReference type="ARBA" id="ARBA00022553"/>
    </source>
</evidence>
<feature type="active site" description="Phosphohistidine intermediate" evidence="6">
    <location>
        <position position="441"/>
    </location>
</feature>
<dbReference type="InterPro" id="IPR025198">
    <property type="entry name" value="PPK_N_dom"/>
</dbReference>
<reference evidence="12 13" key="1">
    <citation type="submission" date="2024-02" db="EMBL/GenBank/DDBJ databases">
        <title>New especies of Spiribacter isolated from saline water.</title>
        <authorList>
            <person name="Leon M.J."/>
            <person name="De La Haba R."/>
            <person name="Sanchez-Porro C."/>
            <person name="Ventosa A."/>
        </authorList>
    </citation>
    <scope>NUCLEOTIDE SEQUENCE [LARGE SCALE GENOMIC DNA]</scope>
    <source>
        <strain evidence="13">ag22IC6-390</strain>
    </source>
</reference>
<feature type="domain" description="Polyphosphate kinase C-terminal" evidence="10">
    <location>
        <begin position="509"/>
        <end position="680"/>
    </location>
</feature>
<dbReference type="CDD" id="cd09165">
    <property type="entry name" value="PLDc_PaPPK1_C1_like"/>
    <property type="match status" value="1"/>
</dbReference>
<dbReference type="SUPFAM" id="SSF140356">
    <property type="entry name" value="PPK N-terminal domain-like"/>
    <property type="match status" value="1"/>
</dbReference>
<feature type="binding site" evidence="6">
    <location>
        <position position="50"/>
    </location>
    <ligand>
        <name>ATP</name>
        <dbReference type="ChEBI" id="CHEBI:30616"/>
    </ligand>
</feature>
<evidence type="ECO:0000256" key="6">
    <source>
        <dbReference type="HAMAP-Rule" id="MF_00347"/>
    </source>
</evidence>
<feature type="binding site" evidence="6">
    <location>
        <position position="381"/>
    </location>
    <ligand>
        <name>Mg(2+)</name>
        <dbReference type="ChEBI" id="CHEBI:18420"/>
    </ligand>
</feature>
<dbReference type="InterPro" id="IPR041108">
    <property type="entry name" value="PP_kinase_C_1"/>
</dbReference>
<dbReference type="SUPFAM" id="SSF56024">
    <property type="entry name" value="Phospholipase D/nuclease"/>
    <property type="match status" value="2"/>
</dbReference>
<evidence type="ECO:0000256" key="7">
    <source>
        <dbReference type="RuleBase" id="RU003800"/>
    </source>
</evidence>
<proteinExistence type="inferred from homology"/>
<dbReference type="NCBIfam" id="NF003918">
    <property type="entry name" value="PRK05443.1-2"/>
    <property type="match status" value="1"/>
</dbReference>
<evidence type="ECO:0000256" key="5">
    <source>
        <dbReference type="ARBA" id="ARBA00022840"/>
    </source>
</evidence>
<dbReference type="Pfam" id="PF13090">
    <property type="entry name" value="PP_kinase_C"/>
    <property type="match status" value="1"/>
</dbReference>
<keyword evidence="2 6" id="KW-0808">Transferase</keyword>
<dbReference type="Gene3D" id="1.20.58.310">
    <property type="entry name" value="Polyphosphate kinase N-terminal domain"/>
    <property type="match status" value="1"/>
</dbReference>
<evidence type="ECO:0000256" key="3">
    <source>
        <dbReference type="ARBA" id="ARBA00022741"/>
    </source>
</evidence>
<dbReference type="EMBL" id="JBAKFM010000001">
    <property type="protein sequence ID" value="MEX0468347.1"/>
    <property type="molecule type" value="Genomic_DNA"/>
</dbReference>
<dbReference type="Pfam" id="PF13089">
    <property type="entry name" value="PP_kinase_N"/>
    <property type="match status" value="1"/>
</dbReference>
<dbReference type="Proteomes" id="UP001556709">
    <property type="component" value="Unassembled WGS sequence"/>
</dbReference>
<comment type="catalytic activity">
    <reaction evidence="6 7">
        <text>[phosphate](n) + ATP = [phosphate](n+1) + ADP</text>
        <dbReference type="Rhea" id="RHEA:19573"/>
        <dbReference type="Rhea" id="RHEA-COMP:9859"/>
        <dbReference type="Rhea" id="RHEA-COMP:14280"/>
        <dbReference type="ChEBI" id="CHEBI:16838"/>
        <dbReference type="ChEBI" id="CHEBI:30616"/>
        <dbReference type="ChEBI" id="CHEBI:456216"/>
        <dbReference type="EC" id="2.7.4.1"/>
    </reaction>
</comment>
<dbReference type="InterPro" id="IPR036832">
    <property type="entry name" value="PPK_N_dom_sf"/>
</dbReference>
<feature type="domain" description="Polyphosphate kinase middle" evidence="8">
    <location>
        <begin position="127"/>
        <end position="308"/>
    </location>
</feature>
<dbReference type="NCBIfam" id="TIGR03705">
    <property type="entry name" value="poly_P_kin"/>
    <property type="match status" value="1"/>
</dbReference>
<organism evidence="12 13">
    <name type="scientific">Spiribacter pallidus</name>
    <dbReference type="NCBI Taxonomy" id="1987936"/>
    <lineage>
        <taxon>Bacteria</taxon>
        <taxon>Pseudomonadati</taxon>
        <taxon>Pseudomonadota</taxon>
        <taxon>Gammaproteobacteria</taxon>
        <taxon>Chromatiales</taxon>
        <taxon>Ectothiorhodospiraceae</taxon>
        <taxon>Spiribacter</taxon>
    </lineage>
</organism>
<dbReference type="InterPro" id="IPR003414">
    <property type="entry name" value="PP_kinase"/>
</dbReference>
<feature type="binding site" evidence="6">
    <location>
        <position position="570"/>
    </location>
    <ligand>
        <name>ATP</name>
        <dbReference type="ChEBI" id="CHEBI:30616"/>
    </ligand>
</feature>
<feature type="binding site" evidence="6">
    <location>
        <position position="598"/>
    </location>
    <ligand>
        <name>ATP</name>
        <dbReference type="ChEBI" id="CHEBI:30616"/>
    </ligand>
</feature>
<sequence length="692" mass="77553">MTNTDLSHPDLYLNRQLSLLAFNRRVLAQAADTANPLLERLKFLCIASSNMDEFFEIRVAGLRQAREMGVGAGGADNRTPQQVLREISERAHDLVEEQYRLLNDEVTPALAEAGIRFLRRNEWTPAQQKWIRGYFETELLPILSPLGLDPAHPFPQVLNKSLNFIVSLEGRDAFGRNSGMAVVQAPRALPRIIQLPPELEGNGAYDFVFLSSIIHAHVTDLFPGMNATGCYQFRVTRNSDLYVDEEEVDDLLRAMEGELASRRYGDAVRLEVAANCPDHMANFLLEEFRLEPDDLYQVNGPVNLNRLLAVCDIVDRPELKYPGFTPGLPAELRHGGDLLKVMRQHDVLLHHPFESFAPVVELLRQAAQDPDVLAIKQTLYRTGPDSAVVEHLVNAARAGKEVTVVVELRARFDEAANIGLANRLQEAGAHVVYGVVGHKTHAKMILVVRREGRRLRHYVHLGTGNYHSRTARLYTDYGLLTADPDIGEDVHRVFLQLTSLGKVSDLTHLLESPFTLHPAMIEKIGREQAHAEAGRDARIIIKVNSLVEPKVIRALYAASQAGVEIDLIVRGMCCLRPGIPGVSDNIRVRSIIGRFLEHTRVFYFANHTEPELYCSSADWMERNFFRRVETCFPLVDGELRQRVLSDLEIYLADNAQAWLLDADGEYQRAGPAAEGPAVSAQQQLLARYAEDG</sequence>
<dbReference type="PANTHER" id="PTHR30218:SF0">
    <property type="entry name" value="POLYPHOSPHATE KINASE"/>
    <property type="match status" value="1"/>
</dbReference>
<dbReference type="RefSeq" id="WP_367958150.1">
    <property type="nucleotide sequence ID" value="NZ_JBAKFK010000001.1"/>
</dbReference>
<accession>A0ABV3T9P5</accession>
<dbReference type="PIRSF" id="PIRSF015589">
    <property type="entry name" value="PP_kinase"/>
    <property type="match status" value="1"/>
</dbReference>
<dbReference type="GO" id="GO:0008976">
    <property type="term" value="F:polyphosphate kinase activity"/>
    <property type="evidence" value="ECO:0007669"/>
    <property type="project" value="UniProtKB-EC"/>
</dbReference>
<dbReference type="PANTHER" id="PTHR30218">
    <property type="entry name" value="POLYPHOSPHATE KINASE"/>
    <property type="match status" value="1"/>
</dbReference>
<dbReference type="NCBIfam" id="NF003921">
    <property type="entry name" value="PRK05443.2-2"/>
    <property type="match status" value="1"/>
</dbReference>
<gene>
    <name evidence="12" type="primary">ppk1</name>
    <name evidence="6" type="synonym">ppk</name>
    <name evidence="12" type="ORF">V6X73_01175</name>
</gene>
<evidence type="ECO:0000259" key="9">
    <source>
        <dbReference type="Pfam" id="PF13089"/>
    </source>
</evidence>
<dbReference type="SUPFAM" id="SSF143724">
    <property type="entry name" value="PHP14-like"/>
    <property type="match status" value="1"/>
</dbReference>
<comment type="similarity">
    <text evidence="6 7">Belongs to the polyphosphate kinase 1 (PPK1) family.</text>
</comment>
<dbReference type="InterPro" id="IPR024953">
    <property type="entry name" value="PP_kinase_middle"/>
</dbReference>
<dbReference type="InterPro" id="IPR036830">
    <property type="entry name" value="PP_kinase_middle_dom_sf"/>
</dbReference>
<dbReference type="NCBIfam" id="NF003917">
    <property type="entry name" value="PRK05443.1-1"/>
    <property type="match status" value="1"/>
</dbReference>
<dbReference type="Pfam" id="PF17941">
    <property type="entry name" value="PP_kinase_C_1"/>
    <property type="match status" value="1"/>
</dbReference>
<keyword evidence="1 6" id="KW-0597">Phosphoprotein</keyword>
<keyword evidence="3 6" id="KW-0547">Nucleotide-binding</keyword>
<keyword evidence="13" id="KW-1185">Reference proteome</keyword>
<name>A0ABV3T9P5_9GAMM</name>
<comment type="function">
    <text evidence="6 7">Catalyzes the reversible transfer of the terminal phosphate of ATP to form a long-chain polyphosphate (polyP).</text>
</comment>
<evidence type="ECO:0000259" key="8">
    <source>
        <dbReference type="Pfam" id="PF02503"/>
    </source>
</evidence>
<dbReference type="EC" id="2.7.4.1" evidence="6 7"/>
<evidence type="ECO:0000313" key="13">
    <source>
        <dbReference type="Proteomes" id="UP001556709"/>
    </source>
</evidence>
<evidence type="ECO:0000313" key="12">
    <source>
        <dbReference type="EMBL" id="MEX0468347.1"/>
    </source>
</evidence>
<dbReference type="HAMAP" id="MF_00347">
    <property type="entry name" value="Polyphosphate_kinase"/>
    <property type="match status" value="1"/>
</dbReference>
<dbReference type="Gene3D" id="3.30.870.10">
    <property type="entry name" value="Endonuclease Chain A"/>
    <property type="match status" value="2"/>
</dbReference>